<evidence type="ECO:0000313" key="2">
    <source>
        <dbReference type="EMBL" id="PKY64334.1"/>
    </source>
</evidence>
<evidence type="ECO:0000256" key="1">
    <source>
        <dbReference type="SAM" id="MobiDB-lite"/>
    </source>
</evidence>
<feature type="compositionally biased region" description="Basic and acidic residues" evidence="1">
    <location>
        <begin position="1"/>
        <end position="11"/>
    </location>
</feature>
<dbReference type="Proteomes" id="UP000234198">
    <property type="component" value="Unassembled WGS sequence"/>
</dbReference>
<organism evidence="2 3">
    <name type="scientific">Schaalia odontolytica</name>
    <dbReference type="NCBI Taxonomy" id="1660"/>
    <lineage>
        <taxon>Bacteria</taxon>
        <taxon>Bacillati</taxon>
        <taxon>Actinomycetota</taxon>
        <taxon>Actinomycetes</taxon>
        <taxon>Actinomycetales</taxon>
        <taxon>Actinomycetaceae</taxon>
        <taxon>Schaalia</taxon>
    </lineage>
</organism>
<feature type="region of interest" description="Disordered" evidence="1">
    <location>
        <begin position="1"/>
        <end position="133"/>
    </location>
</feature>
<dbReference type="EMBL" id="PKKM01000007">
    <property type="protein sequence ID" value="PKY64334.1"/>
    <property type="molecule type" value="Genomic_DNA"/>
</dbReference>
<feature type="compositionally biased region" description="Pro residues" evidence="1">
    <location>
        <begin position="16"/>
        <end position="42"/>
    </location>
</feature>
<evidence type="ECO:0000313" key="3">
    <source>
        <dbReference type="Proteomes" id="UP000234198"/>
    </source>
</evidence>
<gene>
    <name evidence="2" type="ORF">CYJ22_05825</name>
</gene>
<dbReference type="AlphaFoldDB" id="A0A2I1HZL2"/>
<proteinExistence type="predicted"/>
<protein>
    <recommendedName>
        <fullName evidence="4">PRTRC system protein E</fullName>
    </recommendedName>
</protein>
<comment type="caution">
    <text evidence="2">The sequence shown here is derived from an EMBL/GenBank/DDBJ whole genome shotgun (WGS) entry which is preliminary data.</text>
</comment>
<name>A0A2I1HZL2_9ACTO</name>
<dbReference type="RefSeq" id="WP_101601780.1">
    <property type="nucleotide sequence ID" value="NZ_PKKM01000007.1"/>
</dbReference>
<reference evidence="2 3" key="1">
    <citation type="submission" date="2017-12" db="EMBL/GenBank/DDBJ databases">
        <title>Phylogenetic diversity of female urinary microbiome.</title>
        <authorList>
            <person name="Thomas-White K."/>
            <person name="Wolfe A.J."/>
        </authorList>
    </citation>
    <scope>NUCLEOTIDE SEQUENCE [LARGE SCALE GENOMIC DNA]</scope>
    <source>
        <strain evidence="2 3">UMB0018</strain>
    </source>
</reference>
<sequence>MRAERAERAARELSYPPAPEPADLQAPPPPEPSDLQAPPAPESPVSTPVMGIPQASSAPQGGGSAEAVAGIPPVAPSPTRTGVIQGVALPGMTPREQVTNRDEAPQASPVRRSLKERMAAAPHSFADPTPMSVTDNPLIQTNVGLTTMTSTDAAFQIDADGEVTSAEAAIPIAAAIELDEPAGVIDLDDARSHHLFLVSDAVDPAELEALAISMWDEAGWIAPGRLRLSSDAELEGPWTLDQPTRTALGTPASLSNAWVLRCPQAHARQQSNGVMGEWDKAFPDGVPTGLEYRVLEALRRMARRLAGGLRIAGSGYVMVPDADSAVNLTVYSPRWINPEDLLSAMRERAGFDQMKDARDITPEAPKPAPLSPAQVEQIEKLKAELGPVRKDIASKIAKAREELEAQHDKPQVVDGYALMSPIGHRSDMMIEVHAVPTPPRVLRWEPWTAGAIIEYQVRWLPTSAPTPGAGAMSRTARLERLRSTQDVEKAAGMIATLVGGNVIDEDGFLVGLEEISPEGEE</sequence>
<accession>A0A2I1HZL2</accession>
<evidence type="ECO:0008006" key="4">
    <source>
        <dbReference type="Google" id="ProtNLM"/>
    </source>
</evidence>